<gene>
    <name evidence="6" type="primary">rplW</name>
    <name evidence="7" type="ORF">EP073_05010</name>
</gene>
<dbReference type="InterPro" id="IPR012678">
    <property type="entry name" value="Ribosomal_uL23/eL15/eS24_sf"/>
</dbReference>
<dbReference type="SUPFAM" id="SSF54189">
    <property type="entry name" value="Ribosomal proteins S24e, L23 and L15e"/>
    <property type="match status" value="1"/>
</dbReference>
<evidence type="ECO:0000313" key="8">
    <source>
        <dbReference type="Proteomes" id="UP000287502"/>
    </source>
</evidence>
<dbReference type="KEGG" id="gtl:EP073_05010"/>
<dbReference type="GO" id="GO:0003735">
    <property type="term" value="F:structural constituent of ribosome"/>
    <property type="evidence" value="ECO:0007669"/>
    <property type="project" value="InterPro"/>
</dbReference>
<keyword evidence="2 6" id="KW-0699">rRNA-binding</keyword>
<name>A0A410JX51_9BACT</name>
<comment type="subunit">
    <text evidence="6">Part of the 50S ribosomal subunit. Contacts protein L29, and trigger factor when it is bound to the ribosome.</text>
</comment>
<dbReference type="HAMAP" id="MF_01369_B">
    <property type="entry name" value="Ribosomal_uL23_B"/>
    <property type="match status" value="1"/>
</dbReference>
<dbReference type="Proteomes" id="UP000287502">
    <property type="component" value="Chromosome"/>
</dbReference>
<keyword evidence="3 6" id="KW-0694">RNA-binding</keyword>
<keyword evidence="8" id="KW-1185">Reference proteome</keyword>
<dbReference type="OrthoDB" id="9793353at2"/>
<dbReference type="NCBIfam" id="NF004366">
    <property type="entry name" value="PRK05738.3-2"/>
    <property type="match status" value="1"/>
</dbReference>
<proteinExistence type="inferred from homology"/>
<dbReference type="EMBL" id="CP035108">
    <property type="protein sequence ID" value="QAR32780.1"/>
    <property type="molecule type" value="Genomic_DNA"/>
</dbReference>
<evidence type="ECO:0000256" key="3">
    <source>
        <dbReference type="ARBA" id="ARBA00022884"/>
    </source>
</evidence>
<organism evidence="7 8">
    <name type="scientific">Geovibrio thiophilus</name>
    <dbReference type="NCBI Taxonomy" id="139438"/>
    <lineage>
        <taxon>Bacteria</taxon>
        <taxon>Pseudomonadati</taxon>
        <taxon>Deferribacterota</taxon>
        <taxon>Deferribacteres</taxon>
        <taxon>Deferribacterales</taxon>
        <taxon>Geovibrionaceae</taxon>
        <taxon>Geovibrio</taxon>
    </lineage>
</organism>
<evidence type="ECO:0000256" key="6">
    <source>
        <dbReference type="HAMAP-Rule" id="MF_01369"/>
    </source>
</evidence>
<evidence type="ECO:0000256" key="1">
    <source>
        <dbReference type="ARBA" id="ARBA00006700"/>
    </source>
</evidence>
<evidence type="ECO:0000256" key="4">
    <source>
        <dbReference type="ARBA" id="ARBA00022980"/>
    </source>
</evidence>
<comment type="function">
    <text evidence="6">One of the early assembly proteins it binds 23S rRNA. One of the proteins that surrounds the polypeptide exit tunnel on the outside of the ribosome. Forms the main docking site for trigger factor binding to the ribosome.</text>
</comment>
<dbReference type="FunFam" id="3.30.70.330:FF:000001">
    <property type="entry name" value="50S ribosomal protein L23"/>
    <property type="match status" value="1"/>
</dbReference>
<dbReference type="InterPro" id="IPR012677">
    <property type="entry name" value="Nucleotide-bd_a/b_plait_sf"/>
</dbReference>
<dbReference type="GO" id="GO:1990904">
    <property type="term" value="C:ribonucleoprotein complex"/>
    <property type="evidence" value="ECO:0007669"/>
    <property type="project" value="UniProtKB-KW"/>
</dbReference>
<dbReference type="PANTHER" id="PTHR11620">
    <property type="entry name" value="60S RIBOSOMAL PROTEIN L23A"/>
    <property type="match status" value="1"/>
</dbReference>
<dbReference type="NCBIfam" id="NF004359">
    <property type="entry name" value="PRK05738.1-3"/>
    <property type="match status" value="1"/>
</dbReference>
<dbReference type="Gene3D" id="3.30.70.330">
    <property type="match status" value="1"/>
</dbReference>
<sequence>MLTVYDVIKKPLITEKAVNLKEEENMVTFAVDPRANKFLIKEAVETLFSVKVASVRTLNCKGKKKRFGRMMGKRKDWKKAIVVLAEGEKLEFV</sequence>
<comment type="similarity">
    <text evidence="1 6">Belongs to the universal ribosomal protein uL23 family.</text>
</comment>
<reference evidence="7 8" key="1">
    <citation type="submission" date="2019-01" db="EMBL/GenBank/DDBJ databases">
        <title>Geovibrio thiophilus DSM 11263, complete genome.</title>
        <authorList>
            <person name="Spring S."/>
            <person name="Bunk B."/>
            <person name="Sproer C."/>
        </authorList>
    </citation>
    <scope>NUCLEOTIDE SEQUENCE [LARGE SCALE GENOMIC DNA]</scope>
    <source>
        <strain evidence="7 8">DSM 11263</strain>
    </source>
</reference>
<evidence type="ECO:0000256" key="5">
    <source>
        <dbReference type="ARBA" id="ARBA00023274"/>
    </source>
</evidence>
<keyword evidence="5 6" id="KW-0687">Ribonucleoprotein</keyword>
<evidence type="ECO:0000313" key="7">
    <source>
        <dbReference type="EMBL" id="QAR32780.1"/>
    </source>
</evidence>
<accession>A0A410JX51</accession>
<dbReference type="Pfam" id="PF00276">
    <property type="entry name" value="Ribosomal_L23"/>
    <property type="match status" value="1"/>
</dbReference>
<dbReference type="InterPro" id="IPR013025">
    <property type="entry name" value="Ribosomal_uL23-like"/>
</dbReference>
<keyword evidence="4 6" id="KW-0689">Ribosomal protein</keyword>
<dbReference type="GO" id="GO:0019843">
    <property type="term" value="F:rRNA binding"/>
    <property type="evidence" value="ECO:0007669"/>
    <property type="project" value="UniProtKB-UniRule"/>
</dbReference>
<dbReference type="NCBIfam" id="NF004363">
    <property type="entry name" value="PRK05738.2-4"/>
    <property type="match status" value="1"/>
</dbReference>
<protein>
    <recommendedName>
        <fullName evidence="6">Large ribosomal subunit protein uL23</fullName>
    </recommendedName>
</protein>
<dbReference type="GO" id="GO:0005840">
    <property type="term" value="C:ribosome"/>
    <property type="evidence" value="ECO:0007669"/>
    <property type="project" value="UniProtKB-KW"/>
</dbReference>
<dbReference type="AlphaFoldDB" id="A0A410JX51"/>
<evidence type="ECO:0000256" key="2">
    <source>
        <dbReference type="ARBA" id="ARBA00022730"/>
    </source>
</evidence>
<dbReference type="GO" id="GO:0006412">
    <property type="term" value="P:translation"/>
    <property type="evidence" value="ECO:0007669"/>
    <property type="project" value="UniProtKB-UniRule"/>
</dbReference>